<dbReference type="InterPro" id="IPR000835">
    <property type="entry name" value="HTH_MarR-typ"/>
</dbReference>
<dbReference type="GO" id="GO:0003700">
    <property type="term" value="F:DNA-binding transcription factor activity"/>
    <property type="evidence" value="ECO:0007669"/>
    <property type="project" value="InterPro"/>
</dbReference>
<feature type="region of interest" description="Disordered" evidence="1">
    <location>
        <begin position="144"/>
        <end position="176"/>
    </location>
</feature>
<dbReference type="eggNOG" id="COG1846">
    <property type="taxonomic scope" value="Bacteria"/>
</dbReference>
<evidence type="ECO:0000256" key="1">
    <source>
        <dbReference type="SAM" id="MobiDB-lite"/>
    </source>
</evidence>
<dbReference type="AlphaFoldDB" id="H5XGR0"/>
<dbReference type="CDD" id="cd00090">
    <property type="entry name" value="HTH_ARSR"/>
    <property type="match status" value="1"/>
</dbReference>
<dbReference type="SUPFAM" id="SSF46785">
    <property type="entry name" value="Winged helix' DNA-binding domain"/>
    <property type="match status" value="1"/>
</dbReference>
<dbReference type="STRING" id="882082.SaccyDRAFT_2757"/>
<dbReference type="HOGENOM" id="CLU_083287_18_2_11"/>
<dbReference type="PANTHER" id="PTHR33164:SF43">
    <property type="entry name" value="HTH-TYPE TRANSCRIPTIONAL REPRESSOR YETL"/>
    <property type="match status" value="1"/>
</dbReference>
<dbReference type="GO" id="GO:0006950">
    <property type="term" value="P:response to stress"/>
    <property type="evidence" value="ECO:0007669"/>
    <property type="project" value="TreeGrafter"/>
</dbReference>
<reference evidence="3 4" key="1">
    <citation type="submission" date="2011-11" db="EMBL/GenBank/DDBJ databases">
        <title>The Noncontiguous Finished sequence of Saccharomonospora cyanea NA-134.</title>
        <authorList>
            <consortium name="US DOE Joint Genome Institute"/>
            <person name="Lucas S."/>
            <person name="Han J."/>
            <person name="Lapidus A."/>
            <person name="Cheng J.-F."/>
            <person name="Goodwin L."/>
            <person name="Pitluck S."/>
            <person name="Peters L."/>
            <person name="Ovchinnikova G."/>
            <person name="Lu M."/>
            <person name="Detter J.C."/>
            <person name="Han C."/>
            <person name="Tapia R."/>
            <person name="Land M."/>
            <person name="Hauser L."/>
            <person name="Kyrpides N."/>
            <person name="Ivanova N."/>
            <person name="Pagani I."/>
            <person name="Brambilla E.-M."/>
            <person name="Klenk H.-P."/>
            <person name="Woyke T."/>
        </authorList>
    </citation>
    <scope>NUCLEOTIDE SEQUENCE [LARGE SCALE GENOMIC DNA]</scope>
    <source>
        <strain evidence="3 4">NA-134</strain>
    </source>
</reference>
<dbReference type="InterPro" id="IPR011991">
    <property type="entry name" value="ArsR-like_HTH"/>
</dbReference>
<dbReference type="PRINTS" id="PR00598">
    <property type="entry name" value="HTHMARR"/>
</dbReference>
<keyword evidence="4" id="KW-1185">Reference proteome</keyword>
<protein>
    <submittedName>
        <fullName evidence="3">Transcriptional regulator</fullName>
    </submittedName>
</protein>
<evidence type="ECO:0000313" key="4">
    <source>
        <dbReference type="Proteomes" id="UP000002791"/>
    </source>
</evidence>
<evidence type="ECO:0000313" key="3">
    <source>
        <dbReference type="EMBL" id="EHR61603.1"/>
    </source>
</evidence>
<sequence>MVGTLIVMPVPPHGPPLGLRLARTAKAVSQAFDDALAEVGGSRPAWLILMSLKAGSGASQRHLADTIGIRGATLTQHLTNLEERGLLTRRRDPGNRRVHLVELTAEGEAAFRRMRDAAVAFDRRLHSGLDSEQTDKLEALLDRLRDNVTRDPAPADGRRGPDHDGYRRGANTPSAS</sequence>
<dbReference type="SMART" id="SM00347">
    <property type="entry name" value="HTH_MARR"/>
    <property type="match status" value="1"/>
</dbReference>
<dbReference type="InterPro" id="IPR036390">
    <property type="entry name" value="WH_DNA-bd_sf"/>
</dbReference>
<feature type="domain" description="HTH marR-type" evidence="2">
    <location>
        <begin position="14"/>
        <end position="146"/>
    </location>
</feature>
<name>H5XGR0_9PSEU</name>
<dbReference type="InterPro" id="IPR039422">
    <property type="entry name" value="MarR/SlyA-like"/>
</dbReference>
<evidence type="ECO:0000259" key="2">
    <source>
        <dbReference type="PROSITE" id="PS50995"/>
    </source>
</evidence>
<dbReference type="PANTHER" id="PTHR33164">
    <property type="entry name" value="TRANSCRIPTIONAL REGULATOR, MARR FAMILY"/>
    <property type="match status" value="1"/>
</dbReference>
<feature type="compositionally biased region" description="Basic and acidic residues" evidence="1">
    <location>
        <begin position="156"/>
        <end position="167"/>
    </location>
</feature>
<dbReference type="Gene3D" id="1.10.10.10">
    <property type="entry name" value="Winged helix-like DNA-binding domain superfamily/Winged helix DNA-binding domain"/>
    <property type="match status" value="1"/>
</dbReference>
<dbReference type="InterPro" id="IPR036388">
    <property type="entry name" value="WH-like_DNA-bd_sf"/>
</dbReference>
<proteinExistence type="predicted"/>
<gene>
    <name evidence="3" type="ORF">SaccyDRAFT_2757</name>
</gene>
<dbReference type="EMBL" id="CM001440">
    <property type="protein sequence ID" value="EHR61603.1"/>
    <property type="molecule type" value="Genomic_DNA"/>
</dbReference>
<dbReference type="Pfam" id="PF12802">
    <property type="entry name" value="MarR_2"/>
    <property type="match status" value="1"/>
</dbReference>
<dbReference type="Proteomes" id="UP000002791">
    <property type="component" value="Chromosome"/>
</dbReference>
<organism evidence="3 4">
    <name type="scientific">Saccharomonospora cyanea NA-134</name>
    <dbReference type="NCBI Taxonomy" id="882082"/>
    <lineage>
        <taxon>Bacteria</taxon>
        <taxon>Bacillati</taxon>
        <taxon>Actinomycetota</taxon>
        <taxon>Actinomycetes</taxon>
        <taxon>Pseudonocardiales</taxon>
        <taxon>Pseudonocardiaceae</taxon>
        <taxon>Saccharomonospora</taxon>
    </lineage>
</organism>
<accession>H5XGR0</accession>
<dbReference type="PROSITE" id="PS50995">
    <property type="entry name" value="HTH_MARR_2"/>
    <property type="match status" value="1"/>
</dbReference>